<dbReference type="PANTHER" id="PTHR12787:SF0">
    <property type="entry name" value="RIBOSOMAL RNA-PROCESSING PROTEIN 8"/>
    <property type="match status" value="1"/>
</dbReference>
<dbReference type="Pfam" id="PF05148">
    <property type="entry name" value="Methyltransf_8"/>
    <property type="match status" value="1"/>
</dbReference>
<dbReference type="GO" id="GO:0046015">
    <property type="term" value="P:regulation of transcription by glucose"/>
    <property type="evidence" value="ECO:0007669"/>
    <property type="project" value="TreeGrafter"/>
</dbReference>
<keyword evidence="5 15" id="KW-0698">rRNA processing</keyword>
<dbReference type="Ensembl" id="ENSSDUT00000014644.1">
    <property type="protein sequence ID" value="ENSSDUP00000014368.1"/>
    <property type="gene ID" value="ENSSDUG00000010477.1"/>
</dbReference>
<dbReference type="EC" id="2.1.1.-" evidence="15"/>
<dbReference type="CDD" id="cd02440">
    <property type="entry name" value="AdoMet_MTases"/>
    <property type="match status" value="1"/>
</dbReference>
<dbReference type="FunFam" id="1.10.10.2150:FF:000001">
    <property type="entry name" value="Ribosomal RNA-processing protein 8"/>
    <property type="match status" value="1"/>
</dbReference>
<dbReference type="InterPro" id="IPR029063">
    <property type="entry name" value="SAM-dependent_MTases_sf"/>
</dbReference>
<evidence type="ECO:0000256" key="15">
    <source>
        <dbReference type="RuleBase" id="RU365074"/>
    </source>
</evidence>
<reference evidence="17" key="1">
    <citation type="submission" date="2025-08" db="UniProtKB">
        <authorList>
            <consortium name="Ensembl"/>
        </authorList>
    </citation>
    <scope>IDENTIFICATION</scope>
</reference>
<organism evidence="17 18">
    <name type="scientific">Seriola dumerili</name>
    <name type="common">Greater amberjack</name>
    <name type="synonym">Caranx dumerili</name>
    <dbReference type="NCBI Taxonomy" id="41447"/>
    <lineage>
        <taxon>Eukaryota</taxon>
        <taxon>Metazoa</taxon>
        <taxon>Chordata</taxon>
        <taxon>Craniata</taxon>
        <taxon>Vertebrata</taxon>
        <taxon>Euteleostomi</taxon>
        <taxon>Actinopterygii</taxon>
        <taxon>Neopterygii</taxon>
        <taxon>Teleostei</taxon>
        <taxon>Neoteleostei</taxon>
        <taxon>Acanthomorphata</taxon>
        <taxon>Carangaria</taxon>
        <taxon>Carangiformes</taxon>
        <taxon>Carangidae</taxon>
        <taxon>Seriola</taxon>
    </lineage>
</organism>
<keyword evidence="9" id="KW-0156">Chromatin regulator</keyword>
<evidence type="ECO:0000256" key="8">
    <source>
        <dbReference type="ARBA" id="ARBA00022691"/>
    </source>
</evidence>
<protein>
    <recommendedName>
        <fullName evidence="3 15">Ribosomal RNA-processing protein 8</fullName>
        <ecNumber evidence="15">2.1.1.-</ecNumber>
    </recommendedName>
</protein>
<evidence type="ECO:0000256" key="11">
    <source>
        <dbReference type="ARBA" id="ARBA00023163"/>
    </source>
</evidence>
<accession>A0A3B4U855</accession>
<comment type="subcellular location">
    <subcellularLocation>
        <location evidence="1 15">Nucleus</location>
        <location evidence="1 15">Nucleolus</location>
    </subcellularLocation>
</comment>
<dbReference type="GO" id="GO:0032259">
    <property type="term" value="P:methylation"/>
    <property type="evidence" value="ECO:0007669"/>
    <property type="project" value="UniProtKB-KW"/>
</dbReference>
<dbReference type="InterPro" id="IPR007823">
    <property type="entry name" value="RRP8"/>
</dbReference>
<feature type="compositionally biased region" description="Basic and acidic residues" evidence="16">
    <location>
        <begin position="247"/>
        <end position="270"/>
    </location>
</feature>
<dbReference type="GO" id="GO:0008168">
    <property type="term" value="F:methyltransferase activity"/>
    <property type="evidence" value="ECO:0007669"/>
    <property type="project" value="UniProtKB-KW"/>
</dbReference>
<dbReference type="Gene3D" id="1.10.10.2150">
    <property type="entry name" value="Ribosomal RNA-processing protein 8, N-terminal domain"/>
    <property type="match status" value="1"/>
</dbReference>
<evidence type="ECO:0000256" key="5">
    <source>
        <dbReference type="ARBA" id="ARBA00022552"/>
    </source>
</evidence>
<evidence type="ECO:0000256" key="4">
    <source>
        <dbReference type="ARBA" id="ARBA00022491"/>
    </source>
</evidence>
<dbReference type="GO" id="GO:0000183">
    <property type="term" value="P:rDNA heterochromatin formation"/>
    <property type="evidence" value="ECO:0007669"/>
    <property type="project" value="TreeGrafter"/>
</dbReference>
<dbReference type="KEGG" id="sdu:111232290"/>
<keyword evidence="10" id="KW-0805">Transcription regulation</keyword>
<dbReference type="GO" id="GO:0006364">
    <property type="term" value="P:rRNA processing"/>
    <property type="evidence" value="ECO:0007669"/>
    <property type="project" value="UniProtKB-UniRule"/>
</dbReference>
<evidence type="ECO:0000256" key="14">
    <source>
        <dbReference type="ARBA" id="ARBA00062710"/>
    </source>
</evidence>
<keyword evidence="8 15" id="KW-0949">S-adenosyl-L-methionine</keyword>
<feature type="compositionally biased region" description="Basic and acidic residues" evidence="16">
    <location>
        <begin position="185"/>
        <end position="200"/>
    </location>
</feature>
<dbReference type="RefSeq" id="XP_022615453.1">
    <property type="nucleotide sequence ID" value="XM_022759732.1"/>
</dbReference>
<evidence type="ECO:0000313" key="18">
    <source>
        <dbReference type="Proteomes" id="UP000261420"/>
    </source>
</evidence>
<keyword evidence="12 15" id="KW-0539">Nucleus</keyword>
<feature type="compositionally biased region" description="Acidic residues" evidence="16">
    <location>
        <begin position="1"/>
        <end position="13"/>
    </location>
</feature>
<dbReference type="GO" id="GO:0005730">
    <property type="term" value="C:nucleolus"/>
    <property type="evidence" value="ECO:0007669"/>
    <property type="project" value="UniProtKB-SubCell"/>
</dbReference>
<dbReference type="SUPFAM" id="SSF53335">
    <property type="entry name" value="S-adenosyl-L-methionine-dependent methyltransferases"/>
    <property type="match status" value="1"/>
</dbReference>
<feature type="compositionally biased region" description="Polar residues" evidence="16">
    <location>
        <begin position="131"/>
        <end position="159"/>
    </location>
</feature>
<evidence type="ECO:0000256" key="9">
    <source>
        <dbReference type="ARBA" id="ARBA00022853"/>
    </source>
</evidence>
<keyword evidence="4" id="KW-0678">Repressor</keyword>
<comment type="similarity">
    <text evidence="2 15">Belongs to the methyltransferase superfamily. RRP8 family.</text>
</comment>
<keyword evidence="7 15" id="KW-0808">Transferase</keyword>
<feature type="compositionally biased region" description="Polar residues" evidence="16">
    <location>
        <begin position="201"/>
        <end position="211"/>
    </location>
</feature>
<feature type="region of interest" description="Disordered" evidence="16">
    <location>
        <begin position="1"/>
        <end position="351"/>
    </location>
</feature>
<name>A0A3B4U855_SERDU</name>
<keyword evidence="6 15" id="KW-0489">Methyltransferase</keyword>
<feature type="compositionally biased region" description="Basic residues" evidence="16">
    <location>
        <begin position="75"/>
        <end position="88"/>
    </location>
</feature>
<evidence type="ECO:0000256" key="16">
    <source>
        <dbReference type="SAM" id="MobiDB-lite"/>
    </source>
</evidence>
<dbReference type="STRING" id="41447.ENSSDUP00000014368"/>
<dbReference type="GO" id="GO:0042149">
    <property type="term" value="P:cellular response to glucose starvation"/>
    <property type="evidence" value="ECO:0007669"/>
    <property type="project" value="TreeGrafter"/>
</dbReference>
<evidence type="ECO:0000256" key="10">
    <source>
        <dbReference type="ARBA" id="ARBA00023015"/>
    </source>
</evidence>
<evidence type="ECO:0000313" key="17">
    <source>
        <dbReference type="Ensembl" id="ENSSDUP00000014368.1"/>
    </source>
</evidence>
<dbReference type="GeneTree" id="ENSGT00390000006189"/>
<feature type="compositionally biased region" description="Basic and acidic residues" evidence="16">
    <location>
        <begin position="317"/>
        <end position="351"/>
    </location>
</feature>
<dbReference type="CTD" id="23378"/>
<evidence type="ECO:0000256" key="7">
    <source>
        <dbReference type="ARBA" id="ARBA00022679"/>
    </source>
</evidence>
<comment type="function">
    <text evidence="13">Essential component of the eNoSC (energy-dependent nucleolar silencing) complex, a complex that mediates silencing of rDNA in response to intracellular energy status and acts by recruiting histone-modifying enzymes. The eNoSC complex is able to sense the energy status of cell: upon glucose starvation, elevation of NAD(+)/NADP(+) ratio activates SIRT1, leading to histone H3 deacetylation followed by dimethylation of H3 at 'Lys-9' (H3K9me2) by SUV39H1 and the formation of silent chromatin in the rDNA locus. In the complex, RRP8 binds to H3K9me2 and probably acts as a methyltransferase. Its substrates are however unknown.</text>
</comment>
<reference evidence="17" key="2">
    <citation type="submission" date="2025-09" db="UniProtKB">
        <authorList>
            <consortium name="Ensembl"/>
        </authorList>
    </citation>
    <scope>IDENTIFICATION</scope>
</reference>
<keyword evidence="11" id="KW-0804">Transcription</keyword>
<dbReference type="GO" id="GO:0005677">
    <property type="term" value="C:chromatin silencing complex"/>
    <property type="evidence" value="ECO:0007669"/>
    <property type="project" value="TreeGrafter"/>
</dbReference>
<dbReference type="Gene3D" id="3.40.50.150">
    <property type="entry name" value="Vaccinia Virus protein VP39"/>
    <property type="match status" value="1"/>
</dbReference>
<dbReference type="GeneID" id="111232290"/>
<evidence type="ECO:0000256" key="13">
    <source>
        <dbReference type="ARBA" id="ARBA00057870"/>
    </source>
</evidence>
<sequence>MFNEDEDWSDEQDAQTQSKTVFKNTQTANNTNVKVVGKKSLLRTLQTLGSVPEWKSDEHQQDSDSESETEAAPSHAKKKKKRRKRRKHAETSEEQQENGDLDQSVMAEKPVAKKRNKDNKSGAPKVKTPAGETNAQGMTNSAKMNMNKPTNTEGLTRQQWKNKMKNKRKCKNKYSQNKPEEEENKAESADEHKPKEEVNTDSHSNNNSGAISQKAAQKKKMEKEHKPQKRKETEEGTGVSCVSEIQTLKEEKKQMLKDKKTNGGKVEKGAEPSADGCEAQADITDDQQQLPMKRLKPELSKEQSLKREKLRRMLHSQRTEQQERPAEHKDEPPPAPEEEVKPDRSASLRSRMEQRLESARFRYINEVLYSTSSGEAKRMFKQDPQAFWVYHKGYTAQVQRWPTNPVDAIISYIQKKPSSLVVADFGCGDCKIARSVKNKVHSFDLAAACELVTVCDMANVPLRDRSVDIAVFCLSLMGTNLADFLAEANRVLKMSGVLKIAEVASRFDNVRNFITALASLGFKMVSKDTENTHFYSFDFMKTGDAPENVKKFGLELKPCVYKKR</sequence>
<dbReference type="GO" id="GO:0033553">
    <property type="term" value="C:rDNA heterochromatin"/>
    <property type="evidence" value="ECO:0007669"/>
    <property type="project" value="TreeGrafter"/>
</dbReference>
<dbReference type="FunFam" id="3.40.50.150:FF:000068">
    <property type="entry name" value="Ribosomal RNA-processing protein 8"/>
    <property type="match status" value="1"/>
</dbReference>
<comment type="function">
    <text evidence="15">Probable methyltransferase required to silence rDNA.</text>
</comment>
<dbReference type="AlphaFoldDB" id="A0A3B4U855"/>
<evidence type="ECO:0000256" key="3">
    <source>
        <dbReference type="ARBA" id="ARBA00020203"/>
    </source>
</evidence>
<dbReference type="InterPro" id="IPR042036">
    <property type="entry name" value="RRP8_N"/>
</dbReference>
<dbReference type="SMR" id="A0A3B4U855"/>
<evidence type="ECO:0000256" key="6">
    <source>
        <dbReference type="ARBA" id="ARBA00022603"/>
    </source>
</evidence>
<feature type="compositionally biased region" description="Basic and acidic residues" evidence="16">
    <location>
        <begin position="219"/>
        <end position="234"/>
    </location>
</feature>
<dbReference type="OMA" id="DPQAFWV"/>
<evidence type="ECO:0000256" key="12">
    <source>
        <dbReference type="ARBA" id="ARBA00023242"/>
    </source>
</evidence>
<proteinExistence type="inferred from homology"/>
<keyword evidence="18" id="KW-1185">Reference proteome</keyword>
<dbReference type="PANTHER" id="PTHR12787">
    <property type="entry name" value="RIBOSOMAL RNA-PROCESSING PROTEIN 8"/>
    <property type="match status" value="1"/>
</dbReference>
<evidence type="ECO:0000256" key="1">
    <source>
        <dbReference type="ARBA" id="ARBA00004604"/>
    </source>
</evidence>
<evidence type="ECO:0000256" key="2">
    <source>
        <dbReference type="ARBA" id="ARBA00006301"/>
    </source>
</evidence>
<feature type="compositionally biased region" description="Basic and acidic residues" evidence="16">
    <location>
        <begin position="295"/>
        <end position="307"/>
    </location>
</feature>
<feature type="compositionally biased region" description="Polar residues" evidence="16">
    <location>
        <begin position="14"/>
        <end position="33"/>
    </location>
</feature>
<feature type="compositionally biased region" description="Basic residues" evidence="16">
    <location>
        <begin position="160"/>
        <end position="172"/>
    </location>
</feature>
<dbReference type="Proteomes" id="UP000261420">
    <property type="component" value="Unplaced"/>
</dbReference>
<comment type="subunit">
    <text evidence="14">Component of the eNoSC complex, composed of SIRT1, SUV39H1 and RRP8.</text>
</comment>